<name>A0A0R2F881_9LACO</name>
<evidence type="ECO:0000313" key="7">
    <source>
        <dbReference type="Proteomes" id="UP000051442"/>
    </source>
</evidence>
<keyword evidence="4" id="KW-0804">Transcription</keyword>
<evidence type="ECO:0000256" key="1">
    <source>
        <dbReference type="ARBA" id="ARBA00009437"/>
    </source>
</evidence>
<dbReference type="GO" id="GO:0032993">
    <property type="term" value="C:protein-DNA complex"/>
    <property type="evidence" value="ECO:0007669"/>
    <property type="project" value="TreeGrafter"/>
</dbReference>
<evidence type="ECO:0000256" key="4">
    <source>
        <dbReference type="ARBA" id="ARBA00023163"/>
    </source>
</evidence>
<evidence type="ECO:0000313" key="6">
    <source>
        <dbReference type="EMBL" id="KRN23830.1"/>
    </source>
</evidence>
<comment type="similarity">
    <text evidence="1">Belongs to the LysR transcriptional regulatory family.</text>
</comment>
<dbReference type="PATRIC" id="fig|1423804.4.peg.628"/>
<dbReference type="PROSITE" id="PS50931">
    <property type="entry name" value="HTH_LYSR"/>
    <property type="match status" value="1"/>
</dbReference>
<reference evidence="6 7" key="1">
    <citation type="journal article" date="2015" name="Genome Announc.">
        <title>Expanding the biotechnology potential of lactobacilli through comparative genomics of 213 strains and associated genera.</title>
        <authorList>
            <person name="Sun Z."/>
            <person name="Harris H.M."/>
            <person name="McCann A."/>
            <person name="Guo C."/>
            <person name="Argimon S."/>
            <person name="Zhang W."/>
            <person name="Yang X."/>
            <person name="Jeffery I.B."/>
            <person name="Cooney J.C."/>
            <person name="Kagawa T.F."/>
            <person name="Liu W."/>
            <person name="Song Y."/>
            <person name="Salvetti E."/>
            <person name="Wrobel A."/>
            <person name="Rasinkangas P."/>
            <person name="Parkhill J."/>
            <person name="Rea M.C."/>
            <person name="O'Sullivan O."/>
            <person name="Ritari J."/>
            <person name="Douillard F.P."/>
            <person name="Paul Ross R."/>
            <person name="Yang R."/>
            <person name="Briner A.E."/>
            <person name="Felis G.E."/>
            <person name="de Vos W.M."/>
            <person name="Barrangou R."/>
            <person name="Klaenhammer T.R."/>
            <person name="Caufield P.W."/>
            <person name="Cui Y."/>
            <person name="Zhang H."/>
            <person name="O'Toole P.W."/>
        </authorList>
    </citation>
    <scope>NUCLEOTIDE SEQUENCE [LARGE SCALE GENOMIC DNA]</scope>
    <source>
        <strain evidence="6 7">DSM 23365</strain>
    </source>
</reference>
<dbReference type="GO" id="GO:0003677">
    <property type="term" value="F:DNA binding"/>
    <property type="evidence" value="ECO:0007669"/>
    <property type="project" value="UniProtKB-KW"/>
</dbReference>
<dbReference type="STRING" id="1423804.FD14_GL000583"/>
<proteinExistence type="inferred from homology"/>
<dbReference type="OrthoDB" id="9785745at2"/>
<dbReference type="GO" id="GO:0003700">
    <property type="term" value="F:DNA-binding transcription factor activity"/>
    <property type="evidence" value="ECO:0007669"/>
    <property type="project" value="InterPro"/>
</dbReference>
<evidence type="ECO:0000259" key="5">
    <source>
        <dbReference type="PROSITE" id="PS50931"/>
    </source>
</evidence>
<accession>A0A0R2F881</accession>
<dbReference type="Gene3D" id="1.10.10.10">
    <property type="entry name" value="Winged helix-like DNA-binding domain superfamily/Winged helix DNA-binding domain"/>
    <property type="match status" value="1"/>
</dbReference>
<dbReference type="Proteomes" id="UP000051442">
    <property type="component" value="Unassembled WGS sequence"/>
</dbReference>
<dbReference type="RefSeq" id="WP_054735967.1">
    <property type="nucleotide sequence ID" value="NZ_AYZM01000087.1"/>
</dbReference>
<keyword evidence="7" id="KW-1185">Reference proteome</keyword>
<dbReference type="PANTHER" id="PTHR30346">
    <property type="entry name" value="TRANSCRIPTIONAL DUAL REGULATOR HCAR-RELATED"/>
    <property type="match status" value="1"/>
</dbReference>
<comment type="caution">
    <text evidence="6">The sequence shown here is derived from an EMBL/GenBank/DDBJ whole genome shotgun (WGS) entry which is preliminary data.</text>
</comment>
<dbReference type="InterPro" id="IPR005119">
    <property type="entry name" value="LysR_subst-bd"/>
</dbReference>
<dbReference type="PANTHER" id="PTHR30346:SF0">
    <property type="entry name" value="HCA OPERON TRANSCRIPTIONAL ACTIVATOR HCAR"/>
    <property type="match status" value="1"/>
</dbReference>
<sequence length="298" mass="33798">MDEELLKLFIEITQLGSFQKVAEKNFISQRAVSKRIKLLEETLQVTLFSRESNKITLTPAGDHFLHRAKQMLTMIHTTNYELRQLNVSANQQLSVGYFSPFDGAVIKKALFQLPTDIAVTIKESGVEHLVSDVLMGELDCAVILDNYGYHYDYQQLQLAHFPVHAGTMLMGVSNRNPYAGAKKIPERLLQEKPVVYYSNEESTYLKRAFESSLGTISSELNVVRQASFEQMQMLVGLDQVTAFYPGGVVETVQNPAEAITYLPLETKADQHFTFELIYKKQAIKPSLQTFIDLFSTQR</sequence>
<keyword evidence="3" id="KW-0238">DNA-binding</keyword>
<dbReference type="FunFam" id="1.10.10.10:FF:000001">
    <property type="entry name" value="LysR family transcriptional regulator"/>
    <property type="match status" value="1"/>
</dbReference>
<dbReference type="InterPro" id="IPR036388">
    <property type="entry name" value="WH-like_DNA-bd_sf"/>
</dbReference>
<dbReference type="Pfam" id="PF00126">
    <property type="entry name" value="HTH_1"/>
    <property type="match status" value="1"/>
</dbReference>
<protein>
    <submittedName>
        <fullName evidence="6">LysR family transcriptional regulator</fullName>
    </submittedName>
</protein>
<evidence type="ECO:0000256" key="2">
    <source>
        <dbReference type="ARBA" id="ARBA00023015"/>
    </source>
</evidence>
<keyword evidence="2" id="KW-0805">Transcription regulation</keyword>
<dbReference type="Gene3D" id="3.40.190.10">
    <property type="entry name" value="Periplasmic binding protein-like II"/>
    <property type="match status" value="2"/>
</dbReference>
<dbReference type="AlphaFoldDB" id="A0A0R2F881"/>
<dbReference type="SUPFAM" id="SSF46785">
    <property type="entry name" value="Winged helix' DNA-binding domain"/>
    <property type="match status" value="1"/>
</dbReference>
<organism evidence="6 7">
    <name type="scientific">Secundilactobacillus similis DSM 23365 = JCM 2765</name>
    <dbReference type="NCBI Taxonomy" id="1423804"/>
    <lineage>
        <taxon>Bacteria</taxon>
        <taxon>Bacillati</taxon>
        <taxon>Bacillota</taxon>
        <taxon>Bacilli</taxon>
        <taxon>Lactobacillales</taxon>
        <taxon>Lactobacillaceae</taxon>
        <taxon>Secundilactobacillus</taxon>
    </lineage>
</organism>
<dbReference type="InterPro" id="IPR000847">
    <property type="entry name" value="LysR_HTH_N"/>
</dbReference>
<feature type="domain" description="HTH lysR-type" evidence="5">
    <location>
        <begin position="1"/>
        <end position="58"/>
    </location>
</feature>
<dbReference type="InterPro" id="IPR036390">
    <property type="entry name" value="WH_DNA-bd_sf"/>
</dbReference>
<dbReference type="Pfam" id="PF03466">
    <property type="entry name" value="LysR_substrate"/>
    <property type="match status" value="1"/>
</dbReference>
<dbReference type="SUPFAM" id="SSF53850">
    <property type="entry name" value="Periplasmic binding protein-like II"/>
    <property type="match status" value="1"/>
</dbReference>
<evidence type="ECO:0000256" key="3">
    <source>
        <dbReference type="ARBA" id="ARBA00023125"/>
    </source>
</evidence>
<dbReference type="EMBL" id="AYZM01000087">
    <property type="protein sequence ID" value="KRN23830.1"/>
    <property type="molecule type" value="Genomic_DNA"/>
</dbReference>
<gene>
    <name evidence="6" type="ORF">FD14_GL000583</name>
</gene>